<dbReference type="EnsemblFungi" id="FOXG_17675T0">
    <property type="protein sequence ID" value="FOXG_17675P0"/>
    <property type="gene ID" value="FOXG_17675"/>
</dbReference>
<reference evidence="1" key="2">
    <citation type="submission" date="2025-08" db="UniProtKB">
        <authorList>
            <consortium name="EnsemblFungi"/>
        </authorList>
    </citation>
    <scope>IDENTIFICATION</scope>
    <source>
        <strain evidence="1">4287 / CBS 123668 / FGSC 9935 / NRRL 34936</strain>
    </source>
</reference>
<evidence type="ECO:0000313" key="2">
    <source>
        <dbReference type="Proteomes" id="UP000002489"/>
    </source>
</evidence>
<proteinExistence type="predicted"/>
<accession>A0A0C4DJM4</accession>
<dbReference type="Proteomes" id="UP000002489">
    <property type="component" value="Unassembled WGS sequence"/>
</dbReference>
<sequence length="59" mass="6470">MKVMSAKKATGAKKATSARKAANVKDVIAYNCVACFQERCSTTLQRGECRPYGVWTENP</sequence>
<reference evidence="2" key="1">
    <citation type="journal article" date="2012" name="Mol. Plant Microbe Interact.">
        <title>A highly conserved effector in Fusarium oxysporum is required for full virulence on Arabidopsis.</title>
        <authorList>
            <person name="Thatcher L.F."/>
            <person name="Gardiner D.M."/>
            <person name="Kazan K."/>
            <person name="Manners J."/>
        </authorList>
    </citation>
    <scope>NUCLEOTIDE SEQUENCE [LARGE SCALE GENOMIC DNA]</scope>
    <source>
        <strain evidence="2">Fo5176</strain>
    </source>
</reference>
<name>A0A0C4DJM4_FUSOF</name>
<protein>
    <submittedName>
        <fullName evidence="1">Uncharacterized protein</fullName>
    </submittedName>
</protein>
<organism evidence="1 2">
    <name type="scientific">Fusarium oxysporum (strain Fo5176)</name>
    <name type="common">Fusarium vascular wilt</name>
    <dbReference type="NCBI Taxonomy" id="660025"/>
    <lineage>
        <taxon>Eukaryota</taxon>
        <taxon>Fungi</taxon>
        <taxon>Dikarya</taxon>
        <taxon>Ascomycota</taxon>
        <taxon>Pezizomycotina</taxon>
        <taxon>Sordariomycetes</taxon>
        <taxon>Hypocreomycetidae</taxon>
        <taxon>Hypocreales</taxon>
        <taxon>Nectriaceae</taxon>
        <taxon>Fusarium</taxon>
        <taxon>Fusarium oxysporum species complex</taxon>
    </lineage>
</organism>
<dbReference type="AlphaFoldDB" id="A0A0C4DJM4"/>
<evidence type="ECO:0000313" key="1">
    <source>
        <dbReference type="EnsemblFungi" id="FOXG_17675P0"/>
    </source>
</evidence>